<dbReference type="Gene3D" id="3.40.50.1000">
    <property type="entry name" value="HAD superfamily/HAD-like"/>
    <property type="match status" value="1"/>
</dbReference>
<dbReference type="NCBIfam" id="TIGR01549">
    <property type="entry name" value="HAD-SF-IA-v1"/>
    <property type="match status" value="1"/>
</dbReference>
<dbReference type="SFLD" id="SFLDG01129">
    <property type="entry name" value="C1.5:_HAD__Beta-PGM__Phosphata"/>
    <property type="match status" value="1"/>
</dbReference>
<dbReference type="SFLD" id="SFLDG01135">
    <property type="entry name" value="C1.5.6:_HAD__Beta-PGM__Phospha"/>
    <property type="match status" value="1"/>
</dbReference>
<dbReference type="SUPFAM" id="SSF56784">
    <property type="entry name" value="HAD-like"/>
    <property type="match status" value="1"/>
</dbReference>
<sequence>MTTSAVLFDVDGTLVDSNFLHVDAWQRAFAEVGSAADAWRIHRAIGQDSARLLRDVAGERDEEWTERAKDAHSRLYREQAGRLRAFDSAAELLRAIAGRGILVVLATSAPDDELTTLREAIDADDAVHAATSADDVDAAKPDPGILEVALERAGSPAAEALMVGDSVWDMIAAGRAGVRAVGLRSGGVSEAELREAGAVEVFDDPAALLAALERVL</sequence>
<gene>
    <name evidence="1" type="ORF">AAME72_06450</name>
</gene>
<dbReference type="EMBL" id="CP157390">
    <property type="protein sequence ID" value="XBM49498.1"/>
    <property type="molecule type" value="Genomic_DNA"/>
</dbReference>
<evidence type="ECO:0000313" key="1">
    <source>
        <dbReference type="EMBL" id="XBM49498.1"/>
    </source>
</evidence>
<dbReference type="Pfam" id="PF00702">
    <property type="entry name" value="Hydrolase"/>
    <property type="match status" value="1"/>
</dbReference>
<dbReference type="RefSeq" id="WP_348789416.1">
    <property type="nucleotide sequence ID" value="NZ_CP157390.1"/>
</dbReference>
<dbReference type="GO" id="GO:0008967">
    <property type="term" value="F:phosphoglycolate phosphatase activity"/>
    <property type="evidence" value="ECO:0007669"/>
    <property type="project" value="TreeGrafter"/>
</dbReference>
<accession>A0AAU7GH85</accession>
<dbReference type="InterPro" id="IPR036412">
    <property type="entry name" value="HAD-like_sf"/>
</dbReference>
<dbReference type="GO" id="GO:0006281">
    <property type="term" value="P:DNA repair"/>
    <property type="evidence" value="ECO:0007669"/>
    <property type="project" value="TreeGrafter"/>
</dbReference>
<dbReference type="InterPro" id="IPR006439">
    <property type="entry name" value="HAD-SF_hydro_IA"/>
</dbReference>
<dbReference type="PANTHER" id="PTHR43434:SF16">
    <property type="entry name" value="BLL8046 PROTEIN"/>
    <property type="match status" value="1"/>
</dbReference>
<protein>
    <submittedName>
        <fullName evidence="1">HAD family hydrolase</fullName>
        <ecNumber evidence="1">3.-.-.-</ecNumber>
    </submittedName>
</protein>
<dbReference type="PANTHER" id="PTHR43434">
    <property type="entry name" value="PHOSPHOGLYCOLATE PHOSPHATASE"/>
    <property type="match status" value="1"/>
</dbReference>
<keyword evidence="1" id="KW-0378">Hydrolase</keyword>
<dbReference type="Gene3D" id="1.10.150.240">
    <property type="entry name" value="Putative phosphatase, domain 2"/>
    <property type="match status" value="1"/>
</dbReference>
<reference evidence="1" key="1">
    <citation type="submission" date="2024-05" db="EMBL/GenBank/DDBJ databases">
        <title>The Natural Products Discovery Center: Release of the First 8490 Sequenced Strains for Exploring Actinobacteria Biosynthetic Diversity.</title>
        <authorList>
            <person name="Kalkreuter E."/>
            <person name="Kautsar S.A."/>
            <person name="Yang D."/>
            <person name="Bader C.D."/>
            <person name="Teijaro C.N."/>
            <person name="Fluegel L."/>
            <person name="Davis C.M."/>
            <person name="Simpson J.R."/>
            <person name="Lauterbach L."/>
            <person name="Steele A.D."/>
            <person name="Gui C."/>
            <person name="Meng S."/>
            <person name="Li G."/>
            <person name="Viehrig K."/>
            <person name="Ye F."/>
            <person name="Su P."/>
            <person name="Kiefer A.F."/>
            <person name="Nichols A."/>
            <person name="Cepeda A.J."/>
            <person name="Yan W."/>
            <person name="Fan B."/>
            <person name="Jiang Y."/>
            <person name="Adhikari A."/>
            <person name="Zheng C.-J."/>
            <person name="Schuster L."/>
            <person name="Cowan T.M."/>
            <person name="Smanski M.J."/>
            <person name="Chevrette M.G."/>
            <person name="de Carvalho L.P.S."/>
            <person name="Shen B."/>
        </authorList>
    </citation>
    <scope>NUCLEOTIDE SEQUENCE</scope>
    <source>
        <strain evidence="1">NPDC080035</strain>
    </source>
</reference>
<dbReference type="InterPro" id="IPR050155">
    <property type="entry name" value="HAD-like_hydrolase_sf"/>
</dbReference>
<dbReference type="AlphaFoldDB" id="A0AAU7GH85"/>
<dbReference type="InterPro" id="IPR023198">
    <property type="entry name" value="PGP-like_dom2"/>
</dbReference>
<dbReference type="InterPro" id="IPR023214">
    <property type="entry name" value="HAD_sf"/>
</dbReference>
<proteinExistence type="predicted"/>
<organism evidence="1">
    <name type="scientific">Leifsonia sp. NPDC080035</name>
    <dbReference type="NCBI Taxonomy" id="3143936"/>
    <lineage>
        <taxon>Bacteria</taxon>
        <taxon>Bacillati</taxon>
        <taxon>Actinomycetota</taxon>
        <taxon>Actinomycetes</taxon>
        <taxon>Micrococcales</taxon>
        <taxon>Microbacteriaceae</taxon>
        <taxon>Leifsonia</taxon>
    </lineage>
</organism>
<dbReference type="EC" id="3.-.-.-" evidence="1"/>
<name>A0AAU7GH85_9MICO</name>
<dbReference type="SFLD" id="SFLDS00003">
    <property type="entry name" value="Haloacid_Dehalogenase"/>
    <property type="match status" value="1"/>
</dbReference>
<dbReference type="GO" id="GO:0005829">
    <property type="term" value="C:cytosol"/>
    <property type="evidence" value="ECO:0007669"/>
    <property type="project" value="TreeGrafter"/>
</dbReference>